<dbReference type="SUPFAM" id="SSF159888">
    <property type="entry name" value="YdhG-like"/>
    <property type="match status" value="1"/>
</dbReference>
<dbReference type="KEGG" id="lal:AT746_15630"/>
<evidence type="ECO:0000259" key="1">
    <source>
        <dbReference type="Pfam" id="PF08818"/>
    </source>
</evidence>
<keyword evidence="3" id="KW-1185">Reference proteome</keyword>
<feature type="domain" description="YdhG-like" evidence="1">
    <location>
        <begin position="17"/>
        <end position="120"/>
    </location>
</feature>
<dbReference type="OrthoDB" id="328972at2"/>
<dbReference type="InterPro" id="IPR014922">
    <property type="entry name" value="YdhG-like"/>
</dbReference>
<dbReference type="EMBL" id="CP013650">
    <property type="protein sequence ID" value="ALT00506.1"/>
    <property type="molecule type" value="Genomic_DNA"/>
</dbReference>
<gene>
    <name evidence="2" type="ORF">AT746_15630</name>
</gene>
<protein>
    <recommendedName>
        <fullName evidence="1">YdhG-like domain-containing protein</fullName>
    </recommendedName>
</protein>
<evidence type="ECO:0000313" key="2">
    <source>
        <dbReference type="EMBL" id="ALT00506.1"/>
    </source>
</evidence>
<dbReference type="Proteomes" id="UP000068447">
    <property type="component" value="Chromosome"/>
</dbReference>
<sequence>MKSEIEAKFATYPAEAQRQLEAVRRLIFLVAEENHLGNVEETLKWGEASYLVKGGTTIRMDWKAKDPNAIKVCFHCQTRLIETFREIYQDEFEYEGKRAIVIPLDATLKEDPLGHCLQMALTYHSLKHRPLLGA</sequence>
<proteinExistence type="predicted"/>
<dbReference type="AlphaFoldDB" id="A0A0U3BAB3"/>
<accession>A0A0U3BAB3</accession>
<reference evidence="2 3" key="1">
    <citation type="submission" date="2015-12" db="EMBL/GenBank/DDBJ databases">
        <title>Complete genome of Lacimicrobium alkaliphilum KCTC 32984.</title>
        <authorList>
            <person name="Kim S.-G."/>
            <person name="Lee Y.-J."/>
        </authorList>
    </citation>
    <scope>NUCLEOTIDE SEQUENCE [LARGE SCALE GENOMIC DNA]</scope>
    <source>
        <strain evidence="2 3">YelD216</strain>
    </source>
</reference>
<name>A0A0U3BAB3_9ALTE</name>
<dbReference type="STRING" id="1526571.AT746_15630"/>
<organism evidence="2 3">
    <name type="scientific">Lacimicrobium alkaliphilum</name>
    <dbReference type="NCBI Taxonomy" id="1526571"/>
    <lineage>
        <taxon>Bacteria</taxon>
        <taxon>Pseudomonadati</taxon>
        <taxon>Pseudomonadota</taxon>
        <taxon>Gammaproteobacteria</taxon>
        <taxon>Alteromonadales</taxon>
        <taxon>Alteromonadaceae</taxon>
        <taxon>Lacimicrobium</taxon>
    </lineage>
</organism>
<dbReference type="Pfam" id="PF08818">
    <property type="entry name" value="DUF1801"/>
    <property type="match status" value="1"/>
</dbReference>
<evidence type="ECO:0000313" key="3">
    <source>
        <dbReference type="Proteomes" id="UP000068447"/>
    </source>
</evidence>
<dbReference type="RefSeq" id="WP_062484302.1">
    <property type="nucleotide sequence ID" value="NZ_CP013650.1"/>
</dbReference>